<dbReference type="Pfam" id="PF02769">
    <property type="entry name" value="AIRS_C"/>
    <property type="match status" value="1"/>
</dbReference>
<dbReference type="UniPathway" id="UPA00074">
    <property type="reaction ID" value="UER00129"/>
</dbReference>
<dbReference type="PANTHER" id="PTHR10520:SF12">
    <property type="entry name" value="TRIFUNCTIONAL PURINE BIOSYNTHETIC PROTEIN ADENOSINE-3"/>
    <property type="match status" value="1"/>
</dbReference>
<comment type="pathway">
    <text evidence="1">Purine metabolism; IMP biosynthesis via de novo pathway; 5-amino-1-(5-phospho-D-ribosyl)imidazole from N(2)-formyl-N(1)-(5-phospho-D-ribosyl)glycinamide: step 2/2.</text>
</comment>
<dbReference type="EMBL" id="UINC01010539">
    <property type="protein sequence ID" value="SVA46848.1"/>
    <property type="molecule type" value="Genomic_DNA"/>
</dbReference>
<keyword evidence="4" id="KW-0547">Nucleotide-binding</keyword>
<sequence>MTTYKEAGVDIDAGTEAVSRIKKHVRSTFSNNVLTDLGGFGGCFQFPQDKYKAPVLVSSADGVGTKLKLAFLTNRHDTIGQCLVNHCTNDILAVGARPLFFLDYFAAGKLDVDIFEEVVSGLAKACKENDCALIGGETAEMPDFYKPGDYDISGTIIGVAEKDKMMPNRGVNSGDILIGLPSTGLHTNGYSLARKVLLDHYDCSDFVESLGSTVGDALLAIHKSYLPAMDGILHENYLVGISHITGGGIVDNTRRILGEGQDLEIDWNCWERPPIFKLIQELGNVPEDDMRHSMNLGIGLIVIVKPEGLSTLQTHLASQGEPYFQLGTVI</sequence>
<dbReference type="FunFam" id="3.30.1330.10:FF:000001">
    <property type="entry name" value="Phosphoribosylformylglycinamidine cyclo-ligase"/>
    <property type="match status" value="1"/>
</dbReference>
<name>A0A381W4D6_9ZZZZ</name>
<protein>
    <recommendedName>
        <fullName evidence="2">phosphoribosylformylglycinamidine cyclo-ligase</fullName>
        <ecNumber evidence="2">6.3.3.1</ecNumber>
    </recommendedName>
</protein>
<dbReference type="Gene3D" id="3.90.650.10">
    <property type="entry name" value="PurM-like C-terminal domain"/>
    <property type="match status" value="1"/>
</dbReference>
<dbReference type="PANTHER" id="PTHR10520">
    <property type="entry name" value="TRIFUNCTIONAL PURINE BIOSYNTHETIC PROTEIN ADENOSINE-3-RELATED"/>
    <property type="match status" value="1"/>
</dbReference>
<evidence type="ECO:0000259" key="7">
    <source>
        <dbReference type="Pfam" id="PF02769"/>
    </source>
</evidence>
<gene>
    <name evidence="8" type="ORF">METZ01_LOCUS99702</name>
</gene>
<proteinExistence type="inferred from homology"/>
<feature type="domain" description="PurM-like C-terminal" evidence="7">
    <location>
        <begin position="173"/>
        <end position="330"/>
    </location>
</feature>
<evidence type="ECO:0000256" key="4">
    <source>
        <dbReference type="ARBA" id="ARBA00022741"/>
    </source>
</evidence>
<dbReference type="InterPro" id="IPR010918">
    <property type="entry name" value="PurM-like_C_dom"/>
</dbReference>
<accession>A0A381W4D6</accession>
<dbReference type="EC" id="6.3.3.1" evidence="2"/>
<evidence type="ECO:0000259" key="6">
    <source>
        <dbReference type="Pfam" id="PF00586"/>
    </source>
</evidence>
<feature type="domain" description="PurM-like N-terminal" evidence="6">
    <location>
        <begin position="56"/>
        <end position="160"/>
    </location>
</feature>
<keyword evidence="3" id="KW-0436">Ligase</keyword>
<dbReference type="GO" id="GO:0004641">
    <property type="term" value="F:phosphoribosylformylglycinamidine cyclo-ligase activity"/>
    <property type="evidence" value="ECO:0007669"/>
    <property type="project" value="UniProtKB-EC"/>
</dbReference>
<evidence type="ECO:0000256" key="1">
    <source>
        <dbReference type="ARBA" id="ARBA00004686"/>
    </source>
</evidence>
<dbReference type="GO" id="GO:0005524">
    <property type="term" value="F:ATP binding"/>
    <property type="evidence" value="ECO:0007669"/>
    <property type="project" value="UniProtKB-KW"/>
</dbReference>
<dbReference type="GO" id="GO:0005829">
    <property type="term" value="C:cytosol"/>
    <property type="evidence" value="ECO:0007669"/>
    <property type="project" value="TreeGrafter"/>
</dbReference>
<evidence type="ECO:0000256" key="3">
    <source>
        <dbReference type="ARBA" id="ARBA00022598"/>
    </source>
</evidence>
<dbReference type="HAMAP" id="MF_00741">
    <property type="entry name" value="AIRS"/>
    <property type="match status" value="1"/>
</dbReference>
<dbReference type="InterPro" id="IPR036676">
    <property type="entry name" value="PurM-like_C_sf"/>
</dbReference>
<organism evidence="8">
    <name type="scientific">marine metagenome</name>
    <dbReference type="NCBI Taxonomy" id="408172"/>
    <lineage>
        <taxon>unclassified sequences</taxon>
        <taxon>metagenomes</taxon>
        <taxon>ecological metagenomes</taxon>
    </lineage>
</organism>
<dbReference type="NCBIfam" id="TIGR00878">
    <property type="entry name" value="purM"/>
    <property type="match status" value="1"/>
</dbReference>
<dbReference type="InterPro" id="IPR036921">
    <property type="entry name" value="PurM-like_N_sf"/>
</dbReference>
<dbReference type="InterPro" id="IPR004733">
    <property type="entry name" value="PurM_cligase"/>
</dbReference>
<reference evidence="8" key="1">
    <citation type="submission" date="2018-05" db="EMBL/GenBank/DDBJ databases">
        <authorList>
            <person name="Lanie J.A."/>
            <person name="Ng W.-L."/>
            <person name="Kazmierczak K.M."/>
            <person name="Andrzejewski T.M."/>
            <person name="Davidsen T.M."/>
            <person name="Wayne K.J."/>
            <person name="Tettelin H."/>
            <person name="Glass J.I."/>
            <person name="Rusch D."/>
            <person name="Podicherti R."/>
            <person name="Tsui H.-C.T."/>
            <person name="Winkler M.E."/>
        </authorList>
    </citation>
    <scope>NUCLEOTIDE SEQUENCE</scope>
</reference>
<evidence type="ECO:0000256" key="2">
    <source>
        <dbReference type="ARBA" id="ARBA00013047"/>
    </source>
</evidence>
<dbReference type="SUPFAM" id="SSF56042">
    <property type="entry name" value="PurM C-terminal domain-like"/>
    <property type="match status" value="1"/>
</dbReference>
<evidence type="ECO:0000313" key="8">
    <source>
        <dbReference type="EMBL" id="SVA46848.1"/>
    </source>
</evidence>
<evidence type="ECO:0000256" key="5">
    <source>
        <dbReference type="ARBA" id="ARBA00022840"/>
    </source>
</evidence>
<keyword evidence="5" id="KW-0067">ATP-binding</keyword>
<dbReference type="InterPro" id="IPR016188">
    <property type="entry name" value="PurM-like_N"/>
</dbReference>
<dbReference type="SUPFAM" id="SSF55326">
    <property type="entry name" value="PurM N-terminal domain-like"/>
    <property type="match status" value="1"/>
</dbReference>
<dbReference type="CDD" id="cd02196">
    <property type="entry name" value="PurM"/>
    <property type="match status" value="1"/>
</dbReference>
<dbReference type="GO" id="GO:0004637">
    <property type="term" value="F:phosphoribosylamine-glycine ligase activity"/>
    <property type="evidence" value="ECO:0007669"/>
    <property type="project" value="TreeGrafter"/>
</dbReference>
<dbReference type="AlphaFoldDB" id="A0A381W4D6"/>
<dbReference type="GO" id="GO:0006189">
    <property type="term" value="P:'de novo' IMP biosynthetic process"/>
    <property type="evidence" value="ECO:0007669"/>
    <property type="project" value="UniProtKB-UniPathway"/>
</dbReference>
<dbReference type="Gene3D" id="3.30.1330.10">
    <property type="entry name" value="PurM-like, N-terminal domain"/>
    <property type="match status" value="1"/>
</dbReference>
<dbReference type="GO" id="GO:0046084">
    <property type="term" value="P:adenine biosynthetic process"/>
    <property type="evidence" value="ECO:0007669"/>
    <property type="project" value="TreeGrafter"/>
</dbReference>
<dbReference type="Pfam" id="PF00586">
    <property type="entry name" value="AIRS"/>
    <property type="match status" value="1"/>
</dbReference>